<dbReference type="SMART" id="SM00228">
    <property type="entry name" value="PDZ"/>
    <property type="match status" value="1"/>
</dbReference>
<evidence type="ECO:0000313" key="5">
    <source>
        <dbReference type="Proteomes" id="UP001217485"/>
    </source>
</evidence>
<dbReference type="CDD" id="cd06782">
    <property type="entry name" value="cpPDZ_CPP-like"/>
    <property type="match status" value="1"/>
</dbReference>
<proteinExistence type="predicted"/>
<keyword evidence="2" id="KW-0472">Membrane</keyword>
<feature type="compositionally biased region" description="Pro residues" evidence="1">
    <location>
        <begin position="69"/>
        <end position="79"/>
    </location>
</feature>
<dbReference type="Pfam" id="PF00595">
    <property type="entry name" value="PDZ"/>
    <property type="match status" value="1"/>
</dbReference>
<evidence type="ECO:0000259" key="3">
    <source>
        <dbReference type="PROSITE" id="PS50106"/>
    </source>
</evidence>
<dbReference type="SUPFAM" id="SSF50156">
    <property type="entry name" value="PDZ domain-like"/>
    <property type="match status" value="1"/>
</dbReference>
<name>A0ABT5C0Q2_9BACT</name>
<dbReference type="Pfam" id="PF13620">
    <property type="entry name" value="CarboxypepD_reg"/>
    <property type="match status" value="2"/>
</dbReference>
<dbReference type="PANTHER" id="PTHR32060">
    <property type="entry name" value="TAIL-SPECIFIC PROTEASE"/>
    <property type="match status" value="1"/>
</dbReference>
<feature type="transmembrane region" description="Helical" evidence="2">
    <location>
        <begin position="12"/>
        <end position="35"/>
    </location>
</feature>
<evidence type="ECO:0000256" key="1">
    <source>
        <dbReference type="SAM" id="MobiDB-lite"/>
    </source>
</evidence>
<dbReference type="SUPFAM" id="SSF49452">
    <property type="entry name" value="Starch-binding domain-like"/>
    <property type="match status" value="1"/>
</dbReference>
<feature type="region of interest" description="Disordered" evidence="1">
    <location>
        <begin position="51"/>
        <end position="83"/>
    </location>
</feature>
<comment type="caution">
    <text evidence="4">The sequence shown here is derived from an EMBL/GenBank/DDBJ whole genome shotgun (WGS) entry which is preliminary data.</text>
</comment>
<dbReference type="RefSeq" id="WP_272096399.1">
    <property type="nucleotide sequence ID" value="NZ_JAQNDK010000002.1"/>
</dbReference>
<dbReference type="InterPro" id="IPR036034">
    <property type="entry name" value="PDZ_sf"/>
</dbReference>
<dbReference type="Gene3D" id="2.30.42.10">
    <property type="match status" value="1"/>
</dbReference>
<reference evidence="4 5" key="1">
    <citation type="submission" date="2023-01" db="EMBL/GenBank/DDBJ databases">
        <title>Minimal conservation of predation-associated metabolite biosynthetic gene clusters underscores biosynthetic potential of Myxococcota including descriptions for ten novel species: Archangium lansinium sp. nov., Myxococcus landrumus sp. nov., Nannocystis bai.</title>
        <authorList>
            <person name="Ahearne A."/>
            <person name="Stevens C."/>
            <person name="Dowd S."/>
        </authorList>
    </citation>
    <scope>NUCLEOTIDE SEQUENCE [LARGE SCALE GENOMIC DNA]</scope>
    <source>
        <strain evidence="4 5">WIWO2</strain>
    </source>
</reference>
<dbReference type="InterPro" id="IPR008969">
    <property type="entry name" value="CarboxyPept-like_regulatory"/>
</dbReference>
<dbReference type="Gene3D" id="2.60.40.1120">
    <property type="entry name" value="Carboxypeptidase-like, regulatory domain"/>
    <property type="match status" value="2"/>
</dbReference>
<gene>
    <name evidence="4" type="ORF">POL72_16870</name>
</gene>
<keyword evidence="2" id="KW-1133">Transmembrane helix</keyword>
<keyword evidence="2" id="KW-0812">Transmembrane</keyword>
<protein>
    <submittedName>
        <fullName evidence="4">Carboxypeptidase regulatory-like domain-containing protein</fullName>
    </submittedName>
</protein>
<dbReference type="PANTHER" id="PTHR32060:SF22">
    <property type="entry name" value="CARBOXYL-TERMINAL-PROCESSING PEPTIDASE 3, CHLOROPLASTIC"/>
    <property type="match status" value="1"/>
</dbReference>
<dbReference type="EMBL" id="JAQNDK010000002">
    <property type="protein sequence ID" value="MDC0679420.1"/>
    <property type="molecule type" value="Genomic_DNA"/>
</dbReference>
<dbReference type="Proteomes" id="UP001217485">
    <property type="component" value="Unassembled WGS sequence"/>
</dbReference>
<evidence type="ECO:0000313" key="4">
    <source>
        <dbReference type="EMBL" id="MDC0679420.1"/>
    </source>
</evidence>
<feature type="domain" description="PDZ" evidence="3">
    <location>
        <begin position="343"/>
        <end position="429"/>
    </location>
</feature>
<dbReference type="InterPro" id="IPR013784">
    <property type="entry name" value="Carb-bd-like_fold"/>
</dbReference>
<keyword evidence="5" id="KW-1185">Reference proteome</keyword>
<dbReference type="InterPro" id="IPR001478">
    <property type="entry name" value="PDZ"/>
</dbReference>
<sequence>MADSGTAGAQRRAWLSAALLSVALLVMPVLVWLLLPRPGPVMPARREPAAALLPPPQPELTAPREVEAPPAPPPPPAPPREVTAASVGPVRGVVLDPEGHPSAGAMVSCREPPGASASADGEGRFELPAEADGCTATAAQPPYGDAEPTRVAAGRDNVLRLLAAGSIVGEVVDPSGRPVEAYLLAIESFTPAGSGANSNVNGRARKVSDPGGAFRWDALAPGRYVLTASSAGRPPARSRPVDVEAGRAAQRVRIVLPQGATLRGRVVDAASRAPVVEAQVELDSATSSGANAISLALTDGNGDYELEGVPASGPFSVRVRHQQYMAKIVSGLDARGAQSTRVDVELRQLDDGGAREELTGIGAMLSLSSGRVIIAGVVDGGPAASAGLMAGDVIARIDGRPTTELELADCIQRLRGPAGTVVAVGVEREGRTLDVTIRRDVVVR</sequence>
<dbReference type="PROSITE" id="PS50106">
    <property type="entry name" value="PDZ"/>
    <property type="match status" value="1"/>
</dbReference>
<evidence type="ECO:0000256" key="2">
    <source>
        <dbReference type="SAM" id="Phobius"/>
    </source>
</evidence>
<organism evidence="4 5">
    <name type="scientific">Sorangium atrum</name>
    <dbReference type="NCBI Taxonomy" id="2995308"/>
    <lineage>
        <taxon>Bacteria</taxon>
        <taxon>Pseudomonadati</taxon>
        <taxon>Myxococcota</taxon>
        <taxon>Polyangia</taxon>
        <taxon>Polyangiales</taxon>
        <taxon>Polyangiaceae</taxon>
        <taxon>Sorangium</taxon>
    </lineage>
</organism>
<dbReference type="SUPFAM" id="SSF49464">
    <property type="entry name" value="Carboxypeptidase regulatory domain-like"/>
    <property type="match status" value="2"/>
</dbReference>
<accession>A0ABT5C0Q2</accession>